<keyword evidence="2" id="KW-1185">Reference proteome</keyword>
<dbReference type="EMBL" id="JAGSOG010000168">
    <property type="protein sequence ID" value="MBR7836894.1"/>
    <property type="molecule type" value="Genomic_DNA"/>
</dbReference>
<evidence type="ECO:0000313" key="1">
    <source>
        <dbReference type="EMBL" id="MBR7836894.1"/>
    </source>
</evidence>
<accession>A0A941IR20</accession>
<dbReference type="AlphaFoldDB" id="A0A941IR20"/>
<dbReference type="RefSeq" id="WP_212531366.1">
    <property type="nucleotide sequence ID" value="NZ_JAGSOG010000168.1"/>
</dbReference>
<protein>
    <submittedName>
        <fullName evidence="1">Uncharacterized protein</fullName>
    </submittedName>
</protein>
<evidence type="ECO:0000313" key="2">
    <source>
        <dbReference type="Proteomes" id="UP000675781"/>
    </source>
</evidence>
<reference evidence="1" key="1">
    <citation type="submission" date="2021-04" db="EMBL/GenBank/DDBJ databases">
        <title>Genome based classification of Actinospica acidithermotolerans sp. nov., an actinobacterium isolated from an Indonesian hot spring.</title>
        <authorList>
            <person name="Kusuma A.B."/>
            <person name="Putra K.E."/>
            <person name="Nafisah S."/>
            <person name="Loh J."/>
            <person name="Nouioui I."/>
            <person name="Goodfellow M."/>
        </authorList>
    </citation>
    <scope>NUCLEOTIDE SEQUENCE</scope>
    <source>
        <strain evidence="1">CSCA 57</strain>
    </source>
</reference>
<name>A0A941IR20_9ACTN</name>
<gene>
    <name evidence="1" type="ORF">KDL01_26690</name>
</gene>
<sequence length="974" mass="106596">MTAESAPVQPTATAQLEGMLDDGLIAPPGTPLGEGRERVTARVYSHPGMRADAPVVRLVGELLVPGEDSAMAGLGFGAPAEVKEIGVGRPRALRFPHWAYVHAPAHASYALAVAKRLDALRTLARKKPKKLRRALDGIAQEVENLVPVLLPAFLEEASRLVVEAGDRRLAAKLFTRARRAADAAGQNLDVDEKFALLLEFAQAGVLDASLVSAYLKELRTTCPADVAYARYRRVNVERVVHGQVPVAQMPAALERLAKKATAGAGVGQDVELCLDLLSSAAISQASIGFWRGLRPMLVRAAAVEPAIRGRLLDVMPAMPRTRNEVGDAYWLNLLADCGAWESLTGPADAVPAAARPAQGAADWLGRFARNTVRNFYYLYSNLDPKPAQVCPPELVDLLERMAPRLKAEGIPARLFDRYDAHVDLLDRALALGIPVADPTNQNVRESHLAGWGRPGQSDLTALAADPRFRPSLVSFVTKFLDNPHRKAHQVGWMEVPGLAPLVAEWFRAMARRLDTFGPFELERQLPTFKRLYEFGFSPYLHAADPEASQAVHERDFVPHVLDALRRGIFDELGWPALEEACEELEPFLVDKRGRPSFRVHDQWPYLIVDNGRQAVVVGHDKIVHRAELPPLPTDRSSRHILWWTEGSLEVAFVPAGRVGLANGSVELPGGARSFGDTAIHAGVTEPAWRGPVATDGSTYWMRDHTYQSANSSWRPNFDAAWHIFDPWTGAVGEEGRPELFDRAFTDERLAARFGNATSAPYACELKAMPDGAGPSPLGQVGPLVGWRAVVGADRAQAGMGIDGRQLETARPPLKIKSDDRPTVVGALRYPGAAVDFAVVFHFAFRHTDGYKITLVDPDGRVHAFLEQGGGDMPQAQGTRCIPPWQLWHLLTPRDPAGSAALRGIDEATVRALIAEFETTGFEDRLEVVERLLPEVTHPRLRRGIRGVLTNILYIRDLYSICGAPAQAKESDHEH</sequence>
<organism evidence="1 2">
    <name type="scientific">Actinospica durhamensis</name>
    <dbReference type="NCBI Taxonomy" id="1508375"/>
    <lineage>
        <taxon>Bacteria</taxon>
        <taxon>Bacillati</taxon>
        <taxon>Actinomycetota</taxon>
        <taxon>Actinomycetes</taxon>
        <taxon>Catenulisporales</taxon>
        <taxon>Actinospicaceae</taxon>
        <taxon>Actinospica</taxon>
    </lineage>
</organism>
<dbReference type="Proteomes" id="UP000675781">
    <property type="component" value="Unassembled WGS sequence"/>
</dbReference>
<comment type="caution">
    <text evidence="1">The sequence shown here is derived from an EMBL/GenBank/DDBJ whole genome shotgun (WGS) entry which is preliminary data.</text>
</comment>
<proteinExistence type="predicted"/>